<comment type="similarity">
    <text evidence="7">Belongs to the chloroperoxidase family.</text>
</comment>
<evidence type="ECO:0000256" key="2">
    <source>
        <dbReference type="ARBA" id="ARBA00022559"/>
    </source>
</evidence>
<evidence type="ECO:0000313" key="10">
    <source>
        <dbReference type="Proteomes" id="UP000481153"/>
    </source>
</evidence>
<dbReference type="PROSITE" id="PS51405">
    <property type="entry name" value="HEME_HALOPEROXIDASE"/>
    <property type="match status" value="1"/>
</dbReference>
<dbReference type="PANTHER" id="PTHR33577">
    <property type="entry name" value="STERIGMATOCYSTIN BIOSYNTHESIS PEROXIDASE STCC-RELATED"/>
    <property type="match status" value="1"/>
</dbReference>
<name>A0A6G0WGT1_9STRA</name>
<keyword evidence="10" id="KW-1185">Reference proteome</keyword>
<keyword evidence="6" id="KW-0408">Iron</keyword>
<evidence type="ECO:0000256" key="7">
    <source>
        <dbReference type="ARBA" id="ARBA00025795"/>
    </source>
</evidence>
<comment type="cofactor">
    <cofactor evidence="1">
        <name>heme b</name>
        <dbReference type="ChEBI" id="CHEBI:60344"/>
    </cofactor>
</comment>
<evidence type="ECO:0000313" key="9">
    <source>
        <dbReference type="EMBL" id="KAF0726356.1"/>
    </source>
</evidence>
<keyword evidence="5" id="KW-0560">Oxidoreductase</keyword>
<dbReference type="InterPro" id="IPR036851">
    <property type="entry name" value="Chloroperoxidase-like_sf"/>
</dbReference>
<dbReference type="InterPro" id="IPR000028">
    <property type="entry name" value="Chloroperoxidase"/>
</dbReference>
<comment type="caution">
    <text evidence="9">The sequence shown here is derived from an EMBL/GenBank/DDBJ whole genome shotgun (WGS) entry which is preliminary data.</text>
</comment>
<accession>A0A6G0WGT1</accession>
<evidence type="ECO:0000256" key="1">
    <source>
        <dbReference type="ARBA" id="ARBA00001970"/>
    </source>
</evidence>
<feature type="domain" description="Heme haloperoxidase family profile" evidence="8">
    <location>
        <begin position="11"/>
        <end position="224"/>
    </location>
</feature>
<dbReference type="Pfam" id="PF01328">
    <property type="entry name" value="Peroxidase_2"/>
    <property type="match status" value="1"/>
</dbReference>
<evidence type="ECO:0000256" key="6">
    <source>
        <dbReference type="ARBA" id="ARBA00023004"/>
    </source>
</evidence>
<evidence type="ECO:0000256" key="3">
    <source>
        <dbReference type="ARBA" id="ARBA00022617"/>
    </source>
</evidence>
<evidence type="ECO:0000259" key="8">
    <source>
        <dbReference type="PROSITE" id="PS51405"/>
    </source>
</evidence>
<reference evidence="9 10" key="1">
    <citation type="submission" date="2019-07" db="EMBL/GenBank/DDBJ databases">
        <title>Genomics analysis of Aphanomyces spp. identifies a new class of oomycete effector associated with host adaptation.</title>
        <authorList>
            <person name="Gaulin E."/>
        </authorList>
    </citation>
    <scope>NUCLEOTIDE SEQUENCE [LARGE SCALE GENOMIC DNA]</scope>
    <source>
        <strain evidence="9 10">ATCC 201684</strain>
    </source>
</reference>
<dbReference type="SUPFAM" id="SSF47571">
    <property type="entry name" value="Cloroperoxidase"/>
    <property type="match status" value="1"/>
</dbReference>
<dbReference type="GO" id="GO:0004601">
    <property type="term" value="F:peroxidase activity"/>
    <property type="evidence" value="ECO:0007669"/>
    <property type="project" value="UniProtKB-KW"/>
</dbReference>
<dbReference type="Proteomes" id="UP000481153">
    <property type="component" value="Unassembled WGS sequence"/>
</dbReference>
<dbReference type="AlphaFoldDB" id="A0A6G0WGT1"/>
<dbReference type="Gene3D" id="1.10.489.10">
    <property type="entry name" value="Chloroperoxidase-like"/>
    <property type="match status" value="1"/>
</dbReference>
<gene>
    <name evidence="9" type="ORF">Ae201684_015378</name>
</gene>
<protein>
    <recommendedName>
        <fullName evidence="8">Heme haloperoxidase family profile domain-containing protein</fullName>
    </recommendedName>
</protein>
<dbReference type="EMBL" id="VJMJ01000218">
    <property type="protein sequence ID" value="KAF0726356.1"/>
    <property type="molecule type" value="Genomic_DNA"/>
</dbReference>
<organism evidence="9 10">
    <name type="scientific">Aphanomyces euteiches</name>
    <dbReference type="NCBI Taxonomy" id="100861"/>
    <lineage>
        <taxon>Eukaryota</taxon>
        <taxon>Sar</taxon>
        <taxon>Stramenopiles</taxon>
        <taxon>Oomycota</taxon>
        <taxon>Saprolegniomycetes</taxon>
        <taxon>Saprolegniales</taxon>
        <taxon>Verrucalvaceae</taxon>
        <taxon>Aphanomyces</taxon>
    </lineage>
</organism>
<sequence>MGCAHSTPATNANLFTNWTATEADNASPCPFLNAIANHGLVPRTGITFDKLKEALANLQLDERLQKVLTGSIAQELATEVDGVKQLSLSQLSGHNAIEHDASLTRQDAALGDSVKLDPELLSALVALSSDGQYLTKAHLGHYRSIREQHSKTHNSSYTFDSKQQAFAYLEAALLLLILRDSTGNIRIDWLKMVFEQEKLPIELGWELRSITTEEVLVAMGDLKGEKFEETILEQLY</sequence>
<keyword evidence="3" id="KW-0349">Heme</keyword>
<keyword evidence="4" id="KW-0479">Metal-binding</keyword>
<keyword evidence="2" id="KW-0575">Peroxidase</keyword>
<dbReference type="GO" id="GO:0046872">
    <property type="term" value="F:metal ion binding"/>
    <property type="evidence" value="ECO:0007669"/>
    <property type="project" value="UniProtKB-KW"/>
</dbReference>
<dbReference type="PANTHER" id="PTHR33577:SF9">
    <property type="entry name" value="PEROXIDASE STCC"/>
    <property type="match status" value="1"/>
</dbReference>
<evidence type="ECO:0000256" key="5">
    <source>
        <dbReference type="ARBA" id="ARBA00023002"/>
    </source>
</evidence>
<proteinExistence type="inferred from homology"/>
<evidence type="ECO:0000256" key="4">
    <source>
        <dbReference type="ARBA" id="ARBA00022723"/>
    </source>
</evidence>
<dbReference type="VEuPathDB" id="FungiDB:AeMF1_002499"/>